<dbReference type="Pfam" id="PF02749">
    <property type="entry name" value="QRPTase_N"/>
    <property type="match status" value="1"/>
</dbReference>
<evidence type="ECO:0000256" key="5">
    <source>
        <dbReference type="ARBA" id="ARBA00022676"/>
    </source>
</evidence>
<comment type="similarity">
    <text evidence="2">Belongs to the NadC/ModD family.</text>
</comment>
<feature type="domain" description="Quinolinate phosphoribosyl transferase C-terminal" evidence="8">
    <location>
        <begin position="147"/>
        <end position="318"/>
    </location>
</feature>
<keyword evidence="6" id="KW-0808">Transferase</keyword>
<protein>
    <recommendedName>
        <fullName evidence="3">nicotinate-nucleotide diphosphorylase (carboxylating)</fullName>
        <ecNumber evidence="3">2.4.2.19</ecNumber>
    </recommendedName>
</protein>
<dbReference type="PANTHER" id="PTHR32179">
    <property type="entry name" value="NICOTINATE-NUCLEOTIDE PYROPHOSPHORYLASE [CARBOXYLATING]"/>
    <property type="match status" value="1"/>
</dbReference>
<feature type="region of interest" description="Disordered" evidence="7">
    <location>
        <begin position="1"/>
        <end position="26"/>
    </location>
</feature>
<accession>A0AAW1SGL3</accession>
<dbReference type="InterPro" id="IPR037128">
    <property type="entry name" value="Quinolinate_PRibosylTase_N_sf"/>
</dbReference>
<sequence length="594" mass="63716">MPELSWRKRWSTSPPEHAPVSPPAHPSYDLEKVVADALEEDAGDLGDVTSEATVPTATQGIATFLAKADGMLAGLAVADEVFRQVDRGLDVEWHGKDGDRVIKGTKFGIVTGSARSILRAERIALNFMQRMSGVATATAGHGGCSGGAQVLCTRKTVPGLRLLDKWAVLIGGSPMHRIGLYDMVMIKDNHVAAAGGFRAALQGVQEYFRHRGVRLPVEVETGSLQDVKQVLDLRHQDPSLPIDRIMLDNMTKLDASAPGGIDVSLLRAAVQLVDGAIPTEASGNVTLQTVRQIAASGATYISCGALTHSVHALDISLKVCTETSGLSGDPRSGVKFVEHNIEQAAFERIFIAGQEQSGQTVLVSDSEEDEEQLNSEEDEEQPVCLEKQILLTSFQEVQDFAAFHDLTQPKIQQHGACRNSRVLKCSGEVAVLVPPLTAAWQSTVEGTSKTTVVFSWAVLNSAGMVHFGSSHPWGASAYHSELLAVDADPRLALTKQVVQHVHFLLANQGSAAGVAPLLHTDICKQRVLNFGLSRAYWGAGRPSECNPAWLAKYHPEALQAGQPDAEALVIDVPASDFTEQAVSAACKAQRLRAY</sequence>
<dbReference type="Pfam" id="PF01729">
    <property type="entry name" value="QRPTase_C"/>
    <property type="match status" value="1"/>
</dbReference>
<dbReference type="NCBIfam" id="TIGR00078">
    <property type="entry name" value="nadC"/>
    <property type="match status" value="1"/>
</dbReference>
<keyword evidence="4" id="KW-0662">Pyridine nucleotide biosynthesis</keyword>
<dbReference type="EMBL" id="JALJOS010000001">
    <property type="protein sequence ID" value="KAK9845044.1"/>
    <property type="molecule type" value="Genomic_DNA"/>
</dbReference>
<dbReference type="FunFam" id="3.20.20.70:FF:000149">
    <property type="entry name" value="Nicotinate-nucleotide pyrophosphorylase [carboxylating]"/>
    <property type="match status" value="1"/>
</dbReference>
<dbReference type="InterPro" id="IPR022412">
    <property type="entry name" value="Quinolinate_PRibosylTrfase_N"/>
</dbReference>
<evidence type="ECO:0000256" key="3">
    <source>
        <dbReference type="ARBA" id="ARBA00011944"/>
    </source>
</evidence>
<evidence type="ECO:0000259" key="9">
    <source>
        <dbReference type="Pfam" id="PF02749"/>
    </source>
</evidence>
<dbReference type="Gene3D" id="3.90.1170.20">
    <property type="entry name" value="Quinolinate phosphoribosyl transferase, N-terminal domain"/>
    <property type="match status" value="1"/>
</dbReference>
<organism evidence="10 11">
    <name type="scientific">Apatococcus lobatus</name>
    <dbReference type="NCBI Taxonomy" id="904363"/>
    <lineage>
        <taxon>Eukaryota</taxon>
        <taxon>Viridiplantae</taxon>
        <taxon>Chlorophyta</taxon>
        <taxon>core chlorophytes</taxon>
        <taxon>Trebouxiophyceae</taxon>
        <taxon>Chlorellales</taxon>
        <taxon>Chlorellaceae</taxon>
        <taxon>Apatococcus</taxon>
    </lineage>
</organism>
<evidence type="ECO:0000256" key="2">
    <source>
        <dbReference type="ARBA" id="ARBA00009400"/>
    </source>
</evidence>
<feature type="compositionally biased region" description="Acidic residues" evidence="7">
    <location>
        <begin position="365"/>
        <end position="379"/>
    </location>
</feature>
<gene>
    <name evidence="10" type="ORF">WJX74_010014</name>
</gene>
<comment type="pathway">
    <text evidence="1">Cofactor biosynthesis; NAD(+) biosynthesis; nicotinate D-ribonucleotide from quinolinate: step 1/1.</text>
</comment>
<keyword evidence="5" id="KW-0328">Glycosyltransferase</keyword>
<evidence type="ECO:0000256" key="6">
    <source>
        <dbReference type="ARBA" id="ARBA00022679"/>
    </source>
</evidence>
<feature type="compositionally biased region" description="Pro residues" evidence="7">
    <location>
        <begin position="16"/>
        <end position="25"/>
    </location>
</feature>
<dbReference type="InterPro" id="IPR036068">
    <property type="entry name" value="Nicotinate_pribotase-like_C"/>
</dbReference>
<proteinExistence type="inferred from homology"/>
<dbReference type="InterPro" id="IPR013785">
    <property type="entry name" value="Aldolase_TIM"/>
</dbReference>
<name>A0AAW1SGL3_9CHLO</name>
<dbReference type="InterPro" id="IPR004393">
    <property type="entry name" value="NadC"/>
</dbReference>
<evidence type="ECO:0000256" key="1">
    <source>
        <dbReference type="ARBA" id="ARBA00004893"/>
    </source>
</evidence>
<comment type="caution">
    <text evidence="10">The sequence shown here is derived from an EMBL/GenBank/DDBJ whole genome shotgun (WGS) entry which is preliminary data.</text>
</comment>
<dbReference type="EC" id="2.4.2.19" evidence="3"/>
<dbReference type="GO" id="GO:0034213">
    <property type="term" value="P:quinolinate catabolic process"/>
    <property type="evidence" value="ECO:0007669"/>
    <property type="project" value="TreeGrafter"/>
</dbReference>
<dbReference type="GO" id="GO:0009435">
    <property type="term" value="P:NAD+ biosynthetic process"/>
    <property type="evidence" value="ECO:0007669"/>
    <property type="project" value="InterPro"/>
</dbReference>
<reference evidence="10 11" key="1">
    <citation type="journal article" date="2024" name="Nat. Commun.">
        <title>Phylogenomics reveals the evolutionary origins of lichenization in chlorophyte algae.</title>
        <authorList>
            <person name="Puginier C."/>
            <person name="Libourel C."/>
            <person name="Otte J."/>
            <person name="Skaloud P."/>
            <person name="Haon M."/>
            <person name="Grisel S."/>
            <person name="Petersen M."/>
            <person name="Berrin J.G."/>
            <person name="Delaux P.M."/>
            <person name="Dal Grande F."/>
            <person name="Keller J."/>
        </authorList>
    </citation>
    <scope>NUCLEOTIDE SEQUENCE [LARGE SCALE GENOMIC DNA]</scope>
    <source>
        <strain evidence="10 11">SAG 2145</strain>
    </source>
</reference>
<feature type="region of interest" description="Disordered" evidence="7">
    <location>
        <begin position="360"/>
        <end position="379"/>
    </location>
</feature>
<dbReference type="SUPFAM" id="SSF51690">
    <property type="entry name" value="Nicotinate/Quinolinate PRTase C-terminal domain-like"/>
    <property type="match status" value="1"/>
</dbReference>
<dbReference type="Gene3D" id="3.20.20.70">
    <property type="entry name" value="Aldolase class I"/>
    <property type="match status" value="1"/>
</dbReference>
<keyword evidence="11" id="KW-1185">Reference proteome</keyword>
<dbReference type="InterPro" id="IPR027277">
    <property type="entry name" value="NadC/ModD"/>
</dbReference>
<evidence type="ECO:0000256" key="7">
    <source>
        <dbReference type="SAM" id="MobiDB-lite"/>
    </source>
</evidence>
<dbReference type="PANTHER" id="PTHR32179:SF3">
    <property type="entry name" value="NICOTINATE-NUCLEOTIDE PYROPHOSPHORYLASE [CARBOXYLATING]"/>
    <property type="match status" value="1"/>
</dbReference>
<dbReference type="AlphaFoldDB" id="A0AAW1SGL3"/>
<dbReference type="Proteomes" id="UP001438707">
    <property type="component" value="Unassembled WGS sequence"/>
</dbReference>
<dbReference type="GO" id="GO:0005737">
    <property type="term" value="C:cytoplasm"/>
    <property type="evidence" value="ECO:0007669"/>
    <property type="project" value="TreeGrafter"/>
</dbReference>
<evidence type="ECO:0000259" key="8">
    <source>
        <dbReference type="Pfam" id="PF01729"/>
    </source>
</evidence>
<evidence type="ECO:0000256" key="4">
    <source>
        <dbReference type="ARBA" id="ARBA00022642"/>
    </source>
</evidence>
<evidence type="ECO:0000313" key="11">
    <source>
        <dbReference type="Proteomes" id="UP001438707"/>
    </source>
</evidence>
<dbReference type="CDD" id="cd01572">
    <property type="entry name" value="QPRTase"/>
    <property type="match status" value="1"/>
</dbReference>
<evidence type="ECO:0000313" key="10">
    <source>
        <dbReference type="EMBL" id="KAK9845044.1"/>
    </source>
</evidence>
<dbReference type="InterPro" id="IPR002638">
    <property type="entry name" value="Quinolinate_PRibosylTrfase_C"/>
</dbReference>
<dbReference type="FunFam" id="3.90.1170.20:FF:000001">
    <property type="entry name" value="Nicotinate-nucleotide diphosphorylase (Carboxylating)"/>
    <property type="match status" value="1"/>
</dbReference>
<dbReference type="GO" id="GO:0004514">
    <property type="term" value="F:nicotinate-nucleotide diphosphorylase (carboxylating) activity"/>
    <property type="evidence" value="ECO:0007669"/>
    <property type="project" value="UniProtKB-EC"/>
</dbReference>
<dbReference type="SUPFAM" id="SSF54675">
    <property type="entry name" value="Nicotinate/Quinolinate PRTase N-terminal domain-like"/>
    <property type="match status" value="1"/>
</dbReference>
<feature type="domain" description="Quinolinate phosphoribosyl transferase N-terminal" evidence="9">
    <location>
        <begin position="47"/>
        <end position="132"/>
    </location>
</feature>